<organism evidence="1 2">
    <name type="scientific">Dubosiella newyorkensis</name>
    <dbReference type="NCBI Taxonomy" id="1862672"/>
    <lineage>
        <taxon>Bacteria</taxon>
        <taxon>Bacillati</taxon>
        <taxon>Bacillota</taxon>
        <taxon>Erysipelotrichia</taxon>
        <taxon>Erysipelotrichales</taxon>
        <taxon>Erysipelotrichaceae</taxon>
        <taxon>Dubosiella</taxon>
    </lineage>
</organism>
<evidence type="ECO:0008006" key="3">
    <source>
        <dbReference type="Google" id="ProtNLM"/>
    </source>
</evidence>
<sequence>MELNTILEGVKRWNPEKILTEPDEVYPTLREGEVVVDFNDELMMSYSKDGFWQISYGDWVGDYENPLPVIDLIMGGYLKPVINTDEITKLVLLDNQNKAAKMAI</sequence>
<evidence type="ECO:0000313" key="1">
    <source>
        <dbReference type="EMBL" id="OLU46467.1"/>
    </source>
</evidence>
<dbReference type="GeneID" id="78275501"/>
<reference evidence="1 2" key="1">
    <citation type="submission" date="2016-11" db="EMBL/GenBank/DDBJ databases">
        <title>Description of two novel members of the family Erysipelotrichaceae: Ileibacterium lipovorans gen. nov., sp. nov. and Dubosiella newyorkensis, gen. nov., sp. nov.</title>
        <authorList>
            <person name="Cox L.M."/>
            <person name="Sohn J."/>
            <person name="Tyrrell K.L."/>
            <person name="Citron D.M."/>
            <person name="Lawson P.A."/>
            <person name="Patel N.B."/>
            <person name="Iizumi T."/>
            <person name="Perez-Perez G.I."/>
            <person name="Goldstein E.J."/>
            <person name="Blaser M.J."/>
        </authorList>
    </citation>
    <scope>NUCLEOTIDE SEQUENCE [LARGE SCALE GENOMIC DNA]</scope>
    <source>
        <strain evidence="1 2">NYU-BL-A4</strain>
    </source>
</reference>
<dbReference type="AlphaFoldDB" id="A0A1U7NML6"/>
<accession>A0A1U7NML6</accession>
<dbReference type="Proteomes" id="UP000186705">
    <property type="component" value="Unassembled WGS sequence"/>
</dbReference>
<dbReference type="RefSeq" id="WP_076341372.1">
    <property type="nucleotide sequence ID" value="NZ_CAPDDE010000023.1"/>
</dbReference>
<proteinExistence type="predicted"/>
<gene>
    <name evidence="1" type="ORF">BO225_06035</name>
</gene>
<dbReference type="EMBL" id="MPKA01000064">
    <property type="protein sequence ID" value="OLU46467.1"/>
    <property type="molecule type" value="Genomic_DNA"/>
</dbReference>
<evidence type="ECO:0000313" key="2">
    <source>
        <dbReference type="Proteomes" id="UP000186705"/>
    </source>
</evidence>
<protein>
    <recommendedName>
        <fullName evidence="3">Phage protein</fullName>
    </recommendedName>
</protein>
<comment type="caution">
    <text evidence="1">The sequence shown here is derived from an EMBL/GenBank/DDBJ whole genome shotgun (WGS) entry which is preliminary data.</text>
</comment>
<name>A0A1U7NML6_9FIRM</name>
<keyword evidence="2" id="KW-1185">Reference proteome</keyword>